<comment type="catalytic activity">
    <reaction evidence="1">
        <text>Hydrolysis of (1-&gt;3)-beta-D-glucosidic linkages in (1-&gt;3)-beta-D-glucans.</text>
        <dbReference type="EC" id="3.2.1.39"/>
    </reaction>
</comment>
<evidence type="ECO:0000256" key="4">
    <source>
        <dbReference type="ARBA" id="ARBA00022729"/>
    </source>
</evidence>
<organism evidence="12 13">
    <name type="scientific">Ceratodon purpureus</name>
    <name type="common">Fire moss</name>
    <name type="synonym">Dicranum purpureum</name>
    <dbReference type="NCBI Taxonomy" id="3225"/>
    <lineage>
        <taxon>Eukaryota</taxon>
        <taxon>Viridiplantae</taxon>
        <taxon>Streptophyta</taxon>
        <taxon>Embryophyta</taxon>
        <taxon>Bryophyta</taxon>
        <taxon>Bryophytina</taxon>
        <taxon>Bryopsida</taxon>
        <taxon>Dicranidae</taxon>
        <taxon>Pseudoditrichales</taxon>
        <taxon>Ditrichaceae</taxon>
        <taxon>Ceratodon</taxon>
    </lineage>
</organism>
<dbReference type="EMBL" id="CM026425">
    <property type="protein sequence ID" value="KAG0576642.1"/>
    <property type="molecule type" value="Genomic_DNA"/>
</dbReference>
<evidence type="ECO:0000256" key="3">
    <source>
        <dbReference type="ARBA" id="ARBA00012780"/>
    </source>
</evidence>
<reference evidence="12" key="1">
    <citation type="submission" date="2020-06" db="EMBL/GenBank/DDBJ databases">
        <title>WGS assembly of Ceratodon purpureus strain R40.</title>
        <authorList>
            <person name="Carey S.B."/>
            <person name="Jenkins J."/>
            <person name="Shu S."/>
            <person name="Lovell J.T."/>
            <person name="Sreedasyam A."/>
            <person name="Maumus F."/>
            <person name="Tiley G.P."/>
            <person name="Fernandez-Pozo N."/>
            <person name="Barry K."/>
            <person name="Chen C."/>
            <person name="Wang M."/>
            <person name="Lipzen A."/>
            <person name="Daum C."/>
            <person name="Saski C.A."/>
            <person name="Payton A.C."/>
            <person name="Mcbreen J.C."/>
            <person name="Conrad R.E."/>
            <person name="Kollar L.M."/>
            <person name="Olsson S."/>
            <person name="Huttunen S."/>
            <person name="Landis J.B."/>
            <person name="Wickett N.J."/>
            <person name="Johnson M.G."/>
            <person name="Rensing S.A."/>
            <person name="Grimwood J."/>
            <person name="Schmutz J."/>
            <person name="Mcdaniel S.F."/>
        </authorList>
    </citation>
    <scope>NUCLEOTIDE SEQUENCE</scope>
    <source>
        <strain evidence="12">R40</strain>
    </source>
</reference>
<evidence type="ECO:0000256" key="2">
    <source>
        <dbReference type="ARBA" id="ARBA00008773"/>
    </source>
</evidence>
<dbReference type="SUPFAM" id="SSF51445">
    <property type="entry name" value="(Trans)glycosidases"/>
    <property type="match status" value="1"/>
</dbReference>
<comment type="similarity">
    <text evidence="2 9">Belongs to the glycosyl hydrolase 17 family.</text>
</comment>
<keyword evidence="13" id="KW-1185">Reference proteome</keyword>
<keyword evidence="7" id="KW-1015">Disulfide bond</keyword>
<proteinExistence type="inferred from homology"/>
<evidence type="ECO:0000256" key="1">
    <source>
        <dbReference type="ARBA" id="ARBA00000382"/>
    </source>
</evidence>
<keyword evidence="4 11" id="KW-0732">Signal</keyword>
<dbReference type="GO" id="GO:0006952">
    <property type="term" value="P:defense response"/>
    <property type="evidence" value="ECO:0007669"/>
    <property type="project" value="UniProtKB-KW"/>
</dbReference>
<gene>
    <name evidence="12" type="ORF">KC19_5G096100</name>
</gene>
<dbReference type="InterPro" id="IPR044965">
    <property type="entry name" value="Glyco_hydro_17_plant"/>
</dbReference>
<dbReference type="GO" id="GO:0042973">
    <property type="term" value="F:glucan endo-1,3-beta-D-glucosidase activity"/>
    <property type="evidence" value="ECO:0007669"/>
    <property type="project" value="UniProtKB-EC"/>
</dbReference>
<keyword evidence="5 10" id="KW-0378">Hydrolase</keyword>
<evidence type="ECO:0000256" key="11">
    <source>
        <dbReference type="SAM" id="SignalP"/>
    </source>
</evidence>
<dbReference type="AlphaFoldDB" id="A0A8T0HZM2"/>
<evidence type="ECO:0000256" key="5">
    <source>
        <dbReference type="ARBA" id="ARBA00022801"/>
    </source>
</evidence>
<protein>
    <recommendedName>
        <fullName evidence="3">glucan endo-1,3-beta-D-glucosidase</fullName>
        <ecNumber evidence="3">3.2.1.39</ecNumber>
    </recommendedName>
</protein>
<dbReference type="EC" id="3.2.1.39" evidence="3"/>
<accession>A0A8T0HZM2</accession>
<keyword evidence="8 10" id="KW-0326">Glycosidase</keyword>
<dbReference type="PROSITE" id="PS00587">
    <property type="entry name" value="GLYCOSYL_HYDROL_F17"/>
    <property type="match status" value="1"/>
</dbReference>
<dbReference type="GO" id="GO:0005975">
    <property type="term" value="P:carbohydrate metabolic process"/>
    <property type="evidence" value="ECO:0007669"/>
    <property type="project" value="InterPro"/>
</dbReference>
<name>A0A8T0HZM2_CERPU</name>
<evidence type="ECO:0000256" key="8">
    <source>
        <dbReference type="ARBA" id="ARBA00023295"/>
    </source>
</evidence>
<evidence type="ECO:0000256" key="6">
    <source>
        <dbReference type="ARBA" id="ARBA00022821"/>
    </source>
</evidence>
<dbReference type="Gene3D" id="3.20.20.80">
    <property type="entry name" value="Glycosidases"/>
    <property type="match status" value="1"/>
</dbReference>
<feature type="signal peptide" evidence="11">
    <location>
        <begin position="1"/>
        <end position="22"/>
    </location>
</feature>
<keyword evidence="6" id="KW-0611">Plant defense</keyword>
<evidence type="ECO:0000313" key="12">
    <source>
        <dbReference type="EMBL" id="KAG0576642.1"/>
    </source>
</evidence>
<dbReference type="PANTHER" id="PTHR32227">
    <property type="entry name" value="GLUCAN ENDO-1,3-BETA-GLUCOSIDASE BG1-RELATED-RELATED"/>
    <property type="match status" value="1"/>
</dbReference>
<dbReference type="Proteomes" id="UP000822688">
    <property type="component" value="Chromosome 5"/>
</dbReference>
<feature type="chain" id="PRO_5035740038" description="glucan endo-1,3-beta-D-glucosidase" evidence="11">
    <location>
        <begin position="23"/>
        <end position="344"/>
    </location>
</feature>
<evidence type="ECO:0000256" key="10">
    <source>
        <dbReference type="RuleBase" id="RU004336"/>
    </source>
</evidence>
<dbReference type="FunFam" id="3.20.20.80:FF:000002">
    <property type="entry name" value="Glucan endo-1,3-beta-glucosidase 3"/>
    <property type="match status" value="1"/>
</dbReference>
<dbReference type="InterPro" id="IPR017853">
    <property type="entry name" value="GH"/>
</dbReference>
<evidence type="ECO:0000313" key="13">
    <source>
        <dbReference type="Proteomes" id="UP000822688"/>
    </source>
</evidence>
<comment type="caution">
    <text evidence="12">The sequence shown here is derived from an EMBL/GenBank/DDBJ whole genome shotgun (WGS) entry which is preliminary data.</text>
</comment>
<dbReference type="InterPro" id="IPR000490">
    <property type="entry name" value="Glyco_hydro_17"/>
</dbReference>
<evidence type="ECO:0000256" key="7">
    <source>
        <dbReference type="ARBA" id="ARBA00023157"/>
    </source>
</evidence>
<sequence>MTIWSFCVVAVLALVQLYAAEANLGINYGRLGNDLPRPKEVAELVQSIGVKHIKIFDYDKEIIRAFDHTDINLIVCVPNQEIIGLARSAKAARTFVHNHIDKRVKAAAKITYIVVGNEILSGIPEIWPALVPAMWQIHSALVHYELDEKIKISTPHSMGVLAASYPPSAGVFGDNIKTSIMEPMLNFLKLTGSTFMMNIYPYFPFRDDPVNISPAYALFLNNTGVDDPNTGLHYSNLFDAMYDASVFAMKNLGYHDIPVMVTETGWPSKGDASEAPATLEYARTYNNNLLKHLKSKAGSPARPGKQIEAFIFALFNENEKPGLLSERNFGLFYPNKTKVYDFSF</sequence>
<evidence type="ECO:0000256" key="9">
    <source>
        <dbReference type="RuleBase" id="RU004335"/>
    </source>
</evidence>
<dbReference type="Pfam" id="PF00332">
    <property type="entry name" value="Glyco_hydro_17"/>
    <property type="match status" value="1"/>
</dbReference>